<feature type="transmembrane region" description="Helical" evidence="1">
    <location>
        <begin position="768"/>
        <end position="786"/>
    </location>
</feature>
<evidence type="ECO:0000256" key="2">
    <source>
        <dbReference type="SAM" id="SignalP"/>
    </source>
</evidence>
<name>A0A9P1GPF7_9DINO</name>
<proteinExistence type="predicted"/>
<feature type="transmembrane region" description="Helical" evidence="1">
    <location>
        <begin position="837"/>
        <end position="860"/>
    </location>
</feature>
<feature type="transmembrane region" description="Helical" evidence="1">
    <location>
        <begin position="668"/>
        <end position="686"/>
    </location>
</feature>
<dbReference type="InterPro" id="IPR025197">
    <property type="entry name" value="DUF4116"/>
</dbReference>
<feature type="transmembrane region" description="Helical" evidence="1">
    <location>
        <begin position="744"/>
        <end position="761"/>
    </location>
</feature>
<evidence type="ECO:0000256" key="1">
    <source>
        <dbReference type="SAM" id="Phobius"/>
    </source>
</evidence>
<feature type="domain" description="Ubiquitin-like" evidence="3">
    <location>
        <begin position="983"/>
        <end position="1048"/>
    </location>
</feature>
<reference evidence="5 6" key="2">
    <citation type="submission" date="2024-05" db="EMBL/GenBank/DDBJ databases">
        <authorList>
            <person name="Chen Y."/>
            <person name="Shah S."/>
            <person name="Dougan E. K."/>
            <person name="Thang M."/>
            <person name="Chan C."/>
        </authorList>
    </citation>
    <scope>NUCLEOTIDE SEQUENCE [LARGE SCALE GENOMIC DNA]</scope>
</reference>
<dbReference type="InterPro" id="IPR000626">
    <property type="entry name" value="Ubiquitin-like_dom"/>
</dbReference>
<protein>
    <recommendedName>
        <fullName evidence="3">Ubiquitin-like domain-containing protein</fullName>
    </recommendedName>
</protein>
<feature type="signal peptide" evidence="2">
    <location>
        <begin position="1"/>
        <end position="16"/>
    </location>
</feature>
<dbReference type="Proteomes" id="UP001152797">
    <property type="component" value="Unassembled WGS sequence"/>
</dbReference>
<reference evidence="4" key="1">
    <citation type="submission" date="2022-10" db="EMBL/GenBank/DDBJ databases">
        <authorList>
            <person name="Chen Y."/>
            <person name="Dougan E. K."/>
            <person name="Chan C."/>
            <person name="Rhodes N."/>
            <person name="Thang M."/>
        </authorList>
    </citation>
    <scope>NUCLEOTIDE SEQUENCE</scope>
</reference>
<feature type="chain" id="PRO_5043272984" description="Ubiquitin-like domain-containing protein" evidence="2">
    <location>
        <begin position="17"/>
        <end position="1248"/>
    </location>
</feature>
<evidence type="ECO:0000313" key="6">
    <source>
        <dbReference type="Proteomes" id="UP001152797"/>
    </source>
</evidence>
<sequence>MLRVPLLWLVPTLASGKHGKVWRKDAIESATAEAVKMVDKLQGACGVSAVDLPGSGFVEPESMSARCWVEQYTNCSMSYTQISCPDECPMVAPSPNFPCIFNCVTPEECAEYSPGNARPDLNGKICEPCDLLGCRYCESRTKCRTCFKGFVLENDQCIFFLDSNGISAAVMQTLLIIIVGLVLTVLVCYLRGKKSPHAEENLQNMINARRHRRLCKLHRWDRTSDKAPRMWRDLSVSMMTDDVSGVGVALYYKRTQLYKPAGLRQYLPTEEAANDELVSSMLEAFRESLTAPAVLYSPLVNCPSFTPELEVATLQKFASNSFWTLCVLFWALFVISLQQGRSCLNFFIEFDEMNVDSSDYALLLTGLPSSMTHEKQLKDMLQRQLSKHVKLEDNAIHGVSIAYDLSDFTLRSEIEDILANITRRKEEELGAFDNQGEAVKMDWERQKAIDKAKAEAWFNEGKLTSVGRAFVVFSKASTRDEVLTAYSKDAKVIQMPELPDVALESVDFDPVSVFWENQQNSEEHVIRASVKGALKVVLFFLTVNALIIIPYNVFVVGAFMSSGANLAGPSQTMAGLLLGIVNQQISAQVYNQAYFAGFKKKDRFDTFIFVLNTVVQFFNTWISLGVTAWAVIGKEGGRMSLFQPLADAGNIGLEAAIGDAFYAMHVPGVLYVNYIMGLVMGGVVPFTQHTLVGKIIYVWRSLPDCLLYALKIILPWSPDDLDRYPRFNAEKAIEAPEMGVAWDYSAFIVHMATAFLVTAVVSASVWKLFLALTCWCVFFHVWSRFMHLRVQTASSFNGHMLDTAAWLLWSLPMGCLAGSAFVWAVRAQMVPEMPLYFHIILLVLVMILAGALWVLSYYLVVRPDRRCDARASQSETVEEVMQHQVFSWYNCNPAYVLKQAYLKDHVPESHLVSDSEAILYRRGKEYLFIPGDKQHKITERFQDMWEFETHLEWLFEQLGNITVSRSASRRDLEKGPQEKYAPLRTEEAYLPAEPSWSIRDVREAICEATAIPPSQQRLLMGCEALNDGIQLDSLCVDSDELSLTLVRRSLDQAKLLEAVASGEKLAALLEAPEARSDKEVMMAVVQKDGLLLRFAQDSLKADEDVVFEAVRQNRVAMRFAAESLRAEMTFVARVVRQQGQALQFASEQLRRDPGLVRLAAEADFLALKFADPVLLADKHFMREILQSRHGCHALQFAAPALQRDKELQALQRAGAKHWQHSTMPLPDQKKGDAHRCRFGCCHMECLQC</sequence>
<keyword evidence="1" id="KW-1133">Transmembrane helix</keyword>
<keyword evidence="6" id="KW-1185">Reference proteome</keyword>
<accession>A0A9P1GPF7</accession>
<dbReference type="EMBL" id="CAMXCT020006698">
    <property type="protein sequence ID" value="CAL1171887.1"/>
    <property type="molecule type" value="Genomic_DNA"/>
</dbReference>
<keyword evidence="2" id="KW-0732">Signal</keyword>
<evidence type="ECO:0000313" key="5">
    <source>
        <dbReference type="EMBL" id="CAL4805824.1"/>
    </source>
</evidence>
<dbReference type="SUPFAM" id="SSF57184">
    <property type="entry name" value="Growth factor receptor domain"/>
    <property type="match status" value="1"/>
</dbReference>
<dbReference type="PROSITE" id="PS50053">
    <property type="entry name" value="UBIQUITIN_2"/>
    <property type="match status" value="1"/>
</dbReference>
<dbReference type="EMBL" id="CAMXCT010006698">
    <property type="protein sequence ID" value="CAI4018512.1"/>
    <property type="molecule type" value="Genomic_DNA"/>
</dbReference>
<dbReference type="EMBL" id="CAMXCT030006698">
    <property type="protein sequence ID" value="CAL4805824.1"/>
    <property type="molecule type" value="Genomic_DNA"/>
</dbReference>
<dbReference type="Pfam" id="PF13475">
    <property type="entry name" value="DUF4116"/>
    <property type="match status" value="1"/>
</dbReference>
<feature type="transmembrane region" description="Helical" evidence="1">
    <location>
        <begin position="536"/>
        <end position="560"/>
    </location>
</feature>
<gene>
    <name evidence="4" type="ORF">C1SCF055_LOCUS43067</name>
</gene>
<comment type="caution">
    <text evidence="4">The sequence shown here is derived from an EMBL/GenBank/DDBJ whole genome shotgun (WGS) entry which is preliminary data.</text>
</comment>
<dbReference type="InterPro" id="IPR009030">
    <property type="entry name" value="Growth_fac_rcpt_cys_sf"/>
</dbReference>
<evidence type="ECO:0000313" key="4">
    <source>
        <dbReference type="EMBL" id="CAI4018512.1"/>
    </source>
</evidence>
<evidence type="ECO:0000259" key="3">
    <source>
        <dbReference type="PROSITE" id="PS50053"/>
    </source>
</evidence>
<organism evidence="4">
    <name type="scientific">Cladocopium goreaui</name>
    <dbReference type="NCBI Taxonomy" id="2562237"/>
    <lineage>
        <taxon>Eukaryota</taxon>
        <taxon>Sar</taxon>
        <taxon>Alveolata</taxon>
        <taxon>Dinophyceae</taxon>
        <taxon>Suessiales</taxon>
        <taxon>Symbiodiniaceae</taxon>
        <taxon>Cladocopium</taxon>
    </lineage>
</organism>
<dbReference type="InterPro" id="IPR029071">
    <property type="entry name" value="Ubiquitin-like_domsf"/>
</dbReference>
<feature type="transmembrane region" description="Helical" evidence="1">
    <location>
        <begin position="169"/>
        <end position="190"/>
    </location>
</feature>
<feature type="transmembrane region" description="Helical" evidence="1">
    <location>
        <begin position="606"/>
        <end position="632"/>
    </location>
</feature>
<dbReference type="SUPFAM" id="SSF54236">
    <property type="entry name" value="Ubiquitin-like"/>
    <property type="match status" value="1"/>
</dbReference>
<feature type="transmembrane region" description="Helical" evidence="1">
    <location>
        <begin position="566"/>
        <end position="585"/>
    </location>
</feature>
<dbReference type="OrthoDB" id="417108at2759"/>
<dbReference type="Gene3D" id="3.10.20.90">
    <property type="entry name" value="Phosphatidylinositol 3-kinase Catalytic Subunit, Chain A, domain 1"/>
    <property type="match status" value="1"/>
</dbReference>
<keyword evidence="1" id="KW-0472">Membrane</keyword>
<dbReference type="AlphaFoldDB" id="A0A9P1GPF7"/>
<feature type="transmembrane region" description="Helical" evidence="1">
    <location>
        <begin position="698"/>
        <end position="717"/>
    </location>
</feature>
<feature type="transmembrane region" description="Helical" evidence="1">
    <location>
        <begin position="806"/>
        <end position="825"/>
    </location>
</feature>
<keyword evidence="1" id="KW-0812">Transmembrane</keyword>